<comment type="caution">
    <text evidence="1">The sequence shown here is derived from an EMBL/GenBank/DDBJ whole genome shotgun (WGS) entry which is preliminary data.</text>
</comment>
<organism evidence="1 2">
    <name type="scientific">Actinomadura violacea</name>
    <dbReference type="NCBI Taxonomy" id="2819934"/>
    <lineage>
        <taxon>Bacteria</taxon>
        <taxon>Bacillati</taxon>
        <taxon>Actinomycetota</taxon>
        <taxon>Actinomycetes</taxon>
        <taxon>Streptosporangiales</taxon>
        <taxon>Thermomonosporaceae</taxon>
        <taxon>Actinomadura</taxon>
    </lineage>
</organism>
<gene>
    <name evidence="1" type="ORF">J4709_29335</name>
</gene>
<reference evidence="1 2" key="1">
    <citation type="submission" date="2021-03" db="EMBL/GenBank/DDBJ databases">
        <title>Actinomadura violae sp. nov., isolated from lichen in Thailand.</title>
        <authorList>
            <person name="Kanchanasin P."/>
            <person name="Saeng-In P."/>
            <person name="Phongsopitanun W."/>
            <person name="Yuki M."/>
            <person name="Kudo T."/>
            <person name="Ohkuma M."/>
            <person name="Tanasupawat S."/>
        </authorList>
    </citation>
    <scope>NUCLEOTIDE SEQUENCE [LARGE SCALE GENOMIC DNA]</scope>
    <source>
        <strain evidence="1 2">LCR2-06</strain>
    </source>
</reference>
<name>A0ABS3S090_9ACTN</name>
<sequence length="79" mass="8856">MPQSVRWLPEAWMQLVALPETLHKEGLSAAAMLMVNPHPDDAEPDAEIPDTFVLRRGMVRIFYRVVGTDVDVAGIWPNS</sequence>
<accession>A0ABS3S090</accession>
<evidence type="ECO:0000313" key="2">
    <source>
        <dbReference type="Proteomes" id="UP000680206"/>
    </source>
</evidence>
<proteinExistence type="predicted"/>
<protein>
    <submittedName>
        <fullName evidence="1">Type II toxin-antitoxin system RelE/ParE family toxin</fullName>
    </submittedName>
</protein>
<dbReference type="Proteomes" id="UP000680206">
    <property type="component" value="Unassembled WGS sequence"/>
</dbReference>
<dbReference type="EMBL" id="JAGEPF010000018">
    <property type="protein sequence ID" value="MBO2461680.1"/>
    <property type="molecule type" value="Genomic_DNA"/>
</dbReference>
<dbReference type="RefSeq" id="WP_208245122.1">
    <property type="nucleotide sequence ID" value="NZ_JAGEPF010000018.1"/>
</dbReference>
<keyword evidence="2" id="KW-1185">Reference proteome</keyword>
<evidence type="ECO:0000313" key="1">
    <source>
        <dbReference type="EMBL" id="MBO2461680.1"/>
    </source>
</evidence>